<evidence type="ECO:0000313" key="3">
    <source>
        <dbReference type="EMBL" id="GLB40560.1"/>
    </source>
</evidence>
<feature type="transmembrane region" description="Helical" evidence="1">
    <location>
        <begin position="178"/>
        <end position="197"/>
    </location>
</feature>
<feature type="transmembrane region" description="Helical" evidence="1">
    <location>
        <begin position="218"/>
        <end position="239"/>
    </location>
</feature>
<organism evidence="3 4">
    <name type="scientific">Lyophyllum shimeji</name>
    <name type="common">Hon-shimeji</name>
    <name type="synonym">Tricholoma shimeji</name>
    <dbReference type="NCBI Taxonomy" id="47721"/>
    <lineage>
        <taxon>Eukaryota</taxon>
        <taxon>Fungi</taxon>
        <taxon>Dikarya</taxon>
        <taxon>Basidiomycota</taxon>
        <taxon>Agaricomycotina</taxon>
        <taxon>Agaricomycetes</taxon>
        <taxon>Agaricomycetidae</taxon>
        <taxon>Agaricales</taxon>
        <taxon>Tricholomatineae</taxon>
        <taxon>Lyophyllaceae</taxon>
        <taxon>Lyophyllum</taxon>
    </lineage>
</organism>
<feature type="transmembrane region" description="Helical" evidence="1">
    <location>
        <begin position="57"/>
        <end position="78"/>
    </location>
</feature>
<evidence type="ECO:0000259" key="2">
    <source>
        <dbReference type="Pfam" id="PF20151"/>
    </source>
</evidence>
<dbReference type="OrthoDB" id="3251775at2759"/>
<feature type="transmembrane region" description="Helical" evidence="1">
    <location>
        <begin position="20"/>
        <end position="37"/>
    </location>
</feature>
<evidence type="ECO:0000256" key="1">
    <source>
        <dbReference type="SAM" id="Phobius"/>
    </source>
</evidence>
<reference evidence="3" key="1">
    <citation type="submission" date="2022-07" db="EMBL/GenBank/DDBJ databases">
        <title>The genome of Lyophyllum shimeji provides insight into the initial evolution of ectomycorrhizal fungal genome.</title>
        <authorList>
            <person name="Kobayashi Y."/>
            <person name="Shibata T."/>
            <person name="Hirakawa H."/>
            <person name="Shigenobu S."/>
            <person name="Nishiyama T."/>
            <person name="Yamada A."/>
            <person name="Hasebe M."/>
            <person name="Kawaguchi M."/>
        </authorList>
    </citation>
    <scope>NUCLEOTIDE SEQUENCE</scope>
    <source>
        <strain evidence="3">AT787</strain>
    </source>
</reference>
<dbReference type="Proteomes" id="UP001063166">
    <property type="component" value="Unassembled WGS sequence"/>
</dbReference>
<dbReference type="AlphaFoldDB" id="A0A9P3PQ35"/>
<gene>
    <name evidence="3" type="ORF">LshimejAT787_0804310</name>
</gene>
<comment type="caution">
    <text evidence="3">The sequence shown here is derived from an EMBL/GenBank/DDBJ whole genome shotgun (WGS) entry which is preliminary data.</text>
</comment>
<keyword evidence="1" id="KW-0812">Transmembrane</keyword>
<name>A0A9P3PQ35_LYOSH</name>
<feature type="domain" description="DUF6533" evidence="2">
    <location>
        <begin position="23"/>
        <end position="68"/>
    </location>
</feature>
<evidence type="ECO:0000313" key="4">
    <source>
        <dbReference type="Proteomes" id="UP001063166"/>
    </source>
</evidence>
<keyword evidence="1" id="KW-0472">Membrane</keyword>
<keyword evidence="4" id="KW-1185">Reference proteome</keyword>
<dbReference type="Pfam" id="PF20151">
    <property type="entry name" value="DUF6533"/>
    <property type="match status" value="1"/>
</dbReference>
<sequence length="307" mass="34261">MSFSPDLLAAAEHIATKSQIGRYVIISLYVVQVCEWVASLDDELNLIHCAKWTAMKFAYLCCRYYPLLTWLMYIWALAWDHDIELCLRIVKPLYILMVPYQMFAQAVMVTRAWAFTGRQSVVLLILLSAYAVMVGMDVWVFATDVESVMLQPVLRNTGLNSGCVRDSNSGRPPIPFKLGLLFMSAFFLDFLGTIIMISHCIRLRSFQGQLGKIFLKQGLVAFLFMSALHITAATCAFTINRFGSTFIAAVPLILANVVACRLTLSLRKNVAIGTETEQLAELSRVVRNAMADASDSPSDAKVYDIIG</sequence>
<dbReference type="InterPro" id="IPR045340">
    <property type="entry name" value="DUF6533"/>
</dbReference>
<dbReference type="EMBL" id="BRPK01000008">
    <property type="protein sequence ID" value="GLB40560.1"/>
    <property type="molecule type" value="Genomic_DNA"/>
</dbReference>
<feature type="transmembrane region" description="Helical" evidence="1">
    <location>
        <begin position="121"/>
        <end position="142"/>
    </location>
</feature>
<proteinExistence type="predicted"/>
<accession>A0A9P3PQ35</accession>
<keyword evidence="1" id="KW-1133">Transmembrane helix</keyword>
<protein>
    <recommendedName>
        <fullName evidence="2">DUF6533 domain-containing protein</fullName>
    </recommendedName>
</protein>
<feature type="transmembrane region" description="Helical" evidence="1">
    <location>
        <begin position="245"/>
        <end position="264"/>
    </location>
</feature>
<feature type="transmembrane region" description="Helical" evidence="1">
    <location>
        <begin position="93"/>
        <end position="114"/>
    </location>
</feature>